<gene>
    <name evidence="2" type="ORF">Sangu_1451200</name>
</gene>
<evidence type="ECO:0000256" key="1">
    <source>
        <dbReference type="SAM" id="MobiDB-lite"/>
    </source>
</evidence>
<name>A0AAW2NA47_9LAMI</name>
<dbReference type="EMBL" id="JACGWK010000008">
    <property type="protein sequence ID" value="KAL0339291.1"/>
    <property type="molecule type" value="Genomic_DNA"/>
</dbReference>
<protein>
    <submittedName>
        <fullName evidence="2">Uncharacterized protein</fullName>
    </submittedName>
</protein>
<feature type="region of interest" description="Disordered" evidence="1">
    <location>
        <begin position="45"/>
        <end position="123"/>
    </location>
</feature>
<accession>A0AAW2NA47</accession>
<comment type="caution">
    <text evidence="2">The sequence shown here is derived from an EMBL/GenBank/DDBJ whole genome shotgun (WGS) entry which is preliminary data.</text>
</comment>
<feature type="compositionally biased region" description="Polar residues" evidence="1">
    <location>
        <begin position="64"/>
        <end position="73"/>
    </location>
</feature>
<feature type="compositionally biased region" description="Acidic residues" evidence="1">
    <location>
        <begin position="81"/>
        <end position="95"/>
    </location>
</feature>
<dbReference type="AlphaFoldDB" id="A0AAW2NA47"/>
<evidence type="ECO:0000313" key="2">
    <source>
        <dbReference type="EMBL" id="KAL0339291.1"/>
    </source>
</evidence>
<reference evidence="2" key="2">
    <citation type="journal article" date="2024" name="Plant">
        <title>Genomic evolution and insights into agronomic trait innovations of Sesamum species.</title>
        <authorList>
            <person name="Miao H."/>
            <person name="Wang L."/>
            <person name="Qu L."/>
            <person name="Liu H."/>
            <person name="Sun Y."/>
            <person name="Le M."/>
            <person name="Wang Q."/>
            <person name="Wei S."/>
            <person name="Zheng Y."/>
            <person name="Lin W."/>
            <person name="Duan Y."/>
            <person name="Cao H."/>
            <person name="Xiong S."/>
            <person name="Wang X."/>
            <person name="Wei L."/>
            <person name="Li C."/>
            <person name="Ma Q."/>
            <person name="Ju M."/>
            <person name="Zhao R."/>
            <person name="Li G."/>
            <person name="Mu C."/>
            <person name="Tian Q."/>
            <person name="Mei H."/>
            <person name="Zhang T."/>
            <person name="Gao T."/>
            <person name="Zhang H."/>
        </authorList>
    </citation>
    <scope>NUCLEOTIDE SEQUENCE</scope>
    <source>
        <strain evidence="2">G01</strain>
    </source>
</reference>
<sequence length="123" mass="13209">MPLVRTLFFPPTTSSSIVRTTFWCSNHRAYGATSESVRFIGESVGEDLSEATSKKSGPDPPSYASAQRWSLCQATRRLLDEFSEEEEEGDDDEEGSSPGEGDTNPGGSKAPSGTRGSWPLGSD</sequence>
<proteinExistence type="predicted"/>
<organism evidence="2">
    <name type="scientific">Sesamum angustifolium</name>
    <dbReference type="NCBI Taxonomy" id="2727405"/>
    <lineage>
        <taxon>Eukaryota</taxon>
        <taxon>Viridiplantae</taxon>
        <taxon>Streptophyta</taxon>
        <taxon>Embryophyta</taxon>
        <taxon>Tracheophyta</taxon>
        <taxon>Spermatophyta</taxon>
        <taxon>Magnoliopsida</taxon>
        <taxon>eudicotyledons</taxon>
        <taxon>Gunneridae</taxon>
        <taxon>Pentapetalae</taxon>
        <taxon>asterids</taxon>
        <taxon>lamiids</taxon>
        <taxon>Lamiales</taxon>
        <taxon>Pedaliaceae</taxon>
        <taxon>Sesamum</taxon>
    </lineage>
</organism>
<reference evidence="2" key="1">
    <citation type="submission" date="2020-06" db="EMBL/GenBank/DDBJ databases">
        <authorList>
            <person name="Li T."/>
            <person name="Hu X."/>
            <person name="Zhang T."/>
            <person name="Song X."/>
            <person name="Zhang H."/>
            <person name="Dai N."/>
            <person name="Sheng W."/>
            <person name="Hou X."/>
            <person name="Wei L."/>
        </authorList>
    </citation>
    <scope>NUCLEOTIDE SEQUENCE</scope>
    <source>
        <strain evidence="2">G01</strain>
        <tissue evidence="2">Leaf</tissue>
    </source>
</reference>